<organism evidence="5 6">
    <name type="scientific">Kitasatospora misakiensis</name>
    <dbReference type="NCBI Taxonomy" id="67330"/>
    <lineage>
        <taxon>Bacteria</taxon>
        <taxon>Bacillati</taxon>
        <taxon>Actinomycetota</taxon>
        <taxon>Actinomycetes</taxon>
        <taxon>Kitasatosporales</taxon>
        <taxon>Streptomycetaceae</taxon>
        <taxon>Kitasatospora</taxon>
    </lineage>
</organism>
<evidence type="ECO:0000256" key="2">
    <source>
        <dbReference type="ARBA" id="ARBA00023034"/>
    </source>
</evidence>
<reference evidence="6" key="1">
    <citation type="journal article" date="2019" name="Int. J. Syst. Evol. Microbiol.">
        <title>The Global Catalogue of Microorganisms (GCM) 10K type strain sequencing project: providing services to taxonomists for standard genome sequencing and annotation.</title>
        <authorList>
            <consortium name="The Broad Institute Genomics Platform"/>
            <consortium name="The Broad Institute Genome Sequencing Center for Infectious Disease"/>
            <person name="Wu L."/>
            <person name="Ma J."/>
        </authorList>
    </citation>
    <scope>NUCLEOTIDE SEQUENCE [LARGE SCALE GENOMIC DNA]</scope>
    <source>
        <strain evidence="6">CGMCC 4.1437</strain>
    </source>
</reference>
<evidence type="ECO:0000313" key="6">
    <source>
        <dbReference type="Proteomes" id="UP001595975"/>
    </source>
</evidence>
<dbReference type="Proteomes" id="UP001595975">
    <property type="component" value="Unassembled WGS sequence"/>
</dbReference>
<dbReference type="Pfam" id="PF05719">
    <property type="entry name" value="GPP34"/>
    <property type="match status" value="1"/>
</dbReference>
<name>A0ABW0XI80_9ACTN</name>
<evidence type="ECO:0000256" key="3">
    <source>
        <dbReference type="ARBA" id="ARBA00023121"/>
    </source>
</evidence>
<dbReference type="RefSeq" id="WP_380229463.1">
    <property type="nucleotide sequence ID" value="NZ_JBHSOF010000068.1"/>
</dbReference>
<comment type="subcellular location">
    <subcellularLocation>
        <location evidence="1">Golgi apparatus membrane</location>
        <topology evidence="1">Peripheral membrane protein</topology>
        <orientation evidence="1">Cytoplasmic side</orientation>
    </subcellularLocation>
</comment>
<keyword evidence="2" id="KW-0333">Golgi apparatus</keyword>
<dbReference type="InterPro" id="IPR038261">
    <property type="entry name" value="GPP34-like_sf"/>
</dbReference>
<proteinExistence type="predicted"/>
<evidence type="ECO:0000256" key="4">
    <source>
        <dbReference type="ARBA" id="ARBA00023136"/>
    </source>
</evidence>
<keyword evidence="6" id="KW-1185">Reference proteome</keyword>
<keyword evidence="3" id="KW-0446">Lipid-binding</keyword>
<accession>A0ABW0XI80</accession>
<dbReference type="EMBL" id="JBHSOF010000068">
    <property type="protein sequence ID" value="MFC5667795.1"/>
    <property type="molecule type" value="Genomic_DNA"/>
</dbReference>
<protein>
    <submittedName>
        <fullName evidence="5">GPP34 family phosphoprotein</fullName>
    </submittedName>
</protein>
<evidence type="ECO:0000256" key="1">
    <source>
        <dbReference type="ARBA" id="ARBA00004255"/>
    </source>
</evidence>
<keyword evidence="4" id="KW-0472">Membrane</keyword>
<gene>
    <name evidence="5" type="ORF">ACFP3U_33125</name>
</gene>
<dbReference type="InterPro" id="IPR008628">
    <property type="entry name" value="GPP34-like"/>
</dbReference>
<dbReference type="Gene3D" id="1.10.3630.10">
    <property type="entry name" value="yeast vps74-n-term truncation variant domain like"/>
    <property type="match status" value="1"/>
</dbReference>
<comment type="caution">
    <text evidence="5">The sequence shown here is derived from an EMBL/GenBank/DDBJ whole genome shotgun (WGS) entry which is preliminary data.</text>
</comment>
<evidence type="ECO:0000313" key="5">
    <source>
        <dbReference type="EMBL" id="MFC5667795.1"/>
    </source>
</evidence>
<sequence>MSRALHLSTYLLAFDTRAQSLQDRSRAGFLVRAAALAELAHRGAVAEDGSGHVQVVSTDPTGDGVLDALLAELGSAPRTWKAWIRRNRDDTLEAVEERLAALGVVTMADRDPHGRVVPQRAVSLDDPREAQDLQLHVAELVRAGGPPAEAPFADAVLAALAAHGHLRLVLSRHDRKAHAARITALTDRLAPDTPGLARAVSGLNLTMVAAQGGMGGS</sequence>